<dbReference type="HAMAP" id="MF_01844">
    <property type="entry name" value="NhaA"/>
    <property type="match status" value="1"/>
</dbReference>
<dbReference type="OrthoDB" id="9808135at2"/>
<evidence type="ECO:0000256" key="9">
    <source>
        <dbReference type="ARBA" id="ARBA00023136"/>
    </source>
</evidence>
<proteinExistence type="inferred from homology"/>
<feature type="transmembrane region" description="Helical" evidence="11">
    <location>
        <begin position="356"/>
        <end position="380"/>
    </location>
</feature>
<sequence length="599" mass="64914">MTDTNQEGIQRIFISEVQGHQARYWKLIQFTHSSTKAAGAMLLAAVVALIVANTGAYEDFLHFWHTEVGLFFGDAFAGMSMAHIINDIFMAIFFLLVGLEVKYELTVGELTNIRQALLPIMAALGGVIVPVGIYLLFNATNPETAHGWGVPTATDIAFALGILALLGNRVPSGVRVFLSTLAVADDIMAILVIAIFYGQSPSLFWLGAAAAVLVVLVLMNRSHIYSLVPYLLMGAVLWYCVFMSGVHSTIAGVLLAFAIPSGSRVDLKSFTDWSGTKVRQAREAFEPEMPVIAQGKYIETVSSLSRVARQVVPPATRLEHKLYPWVYFAILPLFALTNADVSFTGVDVGAMLTDPVLYGVLLGLLVGKPLGIMVMSFAIVKSKLASLPENVNWGHMLGASILGGVGFTMAIFVANLAFDDEALVATAKLGILAASLLAGIIGFLFLLLQARRAHKRGVAYLSTARDDDENLQTADRDAARECEEMLRDIEDPKVKEEFAAANARGHMFEIVVDLGPTGLLGGGSIGDVREALREEVARVLREEGKEDLLEQVQEDLHENQNKPPLVSVEEALVREGGEAARQRALRREGDDATGMSEKE</sequence>
<feature type="transmembrane region" description="Helical" evidence="11">
    <location>
        <begin position="174"/>
        <end position="197"/>
    </location>
</feature>
<feature type="transmembrane region" description="Helical" evidence="11">
    <location>
        <begin position="117"/>
        <end position="136"/>
    </location>
</feature>
<feature type="region of interest" description="Disordered" evidence="12">
    <location>
        <begin position="577"/>
        <end position="599"/>
    </location>
</feature>
<keyword evidence="10 11" id="KW-0739">Sodium transport</keyword>
<dbReference type="Proteomes" id="UP000278632">
    <property type="component" value="Unassembled WGS sequence"/>
</dbReference>
<accession>A0A3N0BA38</accession>
<feature type="transmembrane region" description="Helical" evidence="11">
    <location>
        <begin position="203"/>
        <end position="219"/>
    </location>
</feature>
<evidence type="ECO:0000256" key="8">
    <source>
        <dbReference type="ARBA" id="ARBA00023065"/>
    </source>
</evidence>
<keyword evidence="2 11" id="KW-0813">Transport</keyword>
<keyword evidence="5 11" id="KW-0812">Transmembrane</keyword>
<reference evidence="14" key="1">
    <citation type="submission" date="2018-05" db="EMBL/GenBank/DDBJ databases">
        <title>Genome Sequencing of selected type strains of the family Eggerthellaceae.</title>
        <authorList>
            <person name="Danylec N."/>
            <person name="Stoll D.A."/>
            <person name="Doetsch A."/>
            <person name="Huch M."/>
        </authorList>
    </citation>
    <scope>NUCLEOTIDE SEQUENCE [LARGE SCALE GENOMIC DNA]</scope>
    <source>
        <strain evidence="14">DSM 16106</strain>
    </source>
</reference>
<evidence type="ECO:0000256" key="1">
    <source>
        <dbReference type="ARBA" id="ARBA00004429"/>
    </source>
</evidence>
<comment type="function">
    <text evidence="11">Na(+)/H(+) antiporter that extrudes sodium in exchange for external protons.</text>
</comment>
<dbReference type="AlphaFoldDB" id="A0A3N0BA38"/>
<dbReference type="Pfam" id="PF06965">
    <property type="entry name" value="Na_H_antiport_1"/>
    <property type="match status" value="1"/>
</dbReference>
<evidence type="ECO:0000256" key="7">
    <source>
        <dbReference type="ARBA" id="ARBA00023053"/>
    </source>
</evidence>
<feature type="transmembrane region" description="Helical" evidence="11">
    <location>
        <begin position="148"/>
        <end position="167"/>
    </location>
</feature>
<dbReference type="InterPro" id="IPR004670">
    <property type="entry name" value="NhaA"/>
</dbReference>
<dbReference type="Gene3D" id="1.20.1530.10">
    <property type="entry name" value="Na+/H+ antiporter like domain"/>
    <property type="match status" value="1"/>
</dbReference>
<comment type="similarity">
    <text evidence="11">Belongs to the NhaA Na(+)/H(+) (TC 2.A.33) antiporter family.</text>
</comment>
<dbReference type="GO" id="GO:0005886">
    <property type="term" value="C:plasma membrane"/>
    <property type="evidence" value="ECO:0007669"/>
    <property type="project" value="UniProtKB-SubCell"/>
</dbReference>
<dbReference type="PANTHER" id="PTHR30341">
    <property type="entry name" value="SODIUM ION/PROTON ANTIPORTER NHAA-RELATED"/>
    <property type="match status" value="1"/>
</dbReference>
<evidence type="ECO:0000256" key="12">
    <source>
        <dbReference type="SAM" id="MobiDB-lite"/>
    </source>
</evidence>
<dbReference type="EMBL" id="QICD01000010">
    <property type="protein sequence ID" value="RNL44075.1"/>
    <property type="molecule type" value="Genomic_DNA"/>
</dbReference>
<keyword evidence="14" id="KW-1185">Reference proteome</keyword>
<dbReference type="NCBIfam" id="TIGR00773">
    <property type="entry name" value="NhaA"/>
    <property type="match status" value="1"/>
</dbReference>
<evidence type="ECO:0000256" key="3">
    <source>
        <dbReference type="ARBA" id="ARBA00022449"/>
    </source>
</evidence>
<evidence type="ECO:0000256" key="11">
    <source>
        <dbReference type="HAMAP-Rule" id="MF_01844"/>
    </source>
</evidence>
<keyword evidence="6 11" id="KW-1133">Transmembrane helix</keyword>
<evidence type="ECO:0000256" key="5">
    <source>
        <dbReference type="ARBA" id="ARBA00022692"/>
    </source>
</evidence>
<comment type="catalytic activity">
    <reaction evidence="11">
        <text>Na(+)(in) + 2 H(+)(out) = Na(+)(out) + 2 H(+)(in)</text>
        <dbReference type="Rhea" id="RHEA:29251"/>
        <dbReference type="ChEBI" id="CHEBI:15378"/>
        <dbReference type="ChEBI" id="CHEBI:29101"/>
    </reaction>
</comment>
<evidence type="ECO:0000256" key="4">
    <source>
        <dbReference type="ARBA" id="ARBA00022475"/>
    </source>
</evidence>
<gene>
    <name evidence="11 13" type="primary">nhaA</name>
    <name evidence="13" type="ORF">DMP08_06520</name>
</gene>
<keyword evidence="4 11" id="KW-1003">Cell membrane</keyword>
<keyword evidence="3 11" id="KW-0050">Antiport</keyword>
<evidence type="ECO:0000313" key="13">
    <source>
        <dbReference type="EMBL" id="RNL44075.1"/>
    </source>
</evidence>
<feature type="transmembrane region" description="Helical" evidence="11">
    <location>
        <begin position="429"/>
        <end position="448"/>
    </location>
</feature>
<feature type="transmembrane region" description="Helical" evidence="11">
    <location>
        <begin position="392"/>
        <end position="417"/>
    </location>
</feature>
<keyword evidence="9 11" id="KW-0472">Membrane</keyword>
<evidence type="ECO:0000256" key="10">
    <source>
        <dbReference type="ARBA" id="ARBA00023201"/>
    </source>
</evidence>
<evidence type="ECO:0000313" key="14">
    <source>
        <dbReference type="Proteomes" id="UP000278632"/>
    </source>
</evidence>
<dbReference type="GO" id="GO:0006885">
    <property type="term" value="P:regulation of pH"/>
    <property type="evidence" value="ECO:0007669"/>
    <property type="project" value="UniProtKB-UniRule"/>
</dbReference>
<organism evidence="13 14">
    <name type="scientific">Paraeggerthella hongkongensis</name>
    <dbReference type="NCBI Taxonomy" id="230658"/>
    <lineage>
        <taxon>Bacteria</taxon>
        <taxon>Bacillati</taxon>
        <taxon>Actinomycetota</taxon>
        <taxon>Coriobacteriia</taxon>
        <taxon>Eggerthellales</taxon>
        <taxon>Eggerthellaceae</taxon>
        <taxon>Paraeggerthella</taxon>
    </lineage>
</organism>
<comment type="subcellular location">
    <subcellularLocation>
        <location evidence="1">Cell inner membrane</location>
        <topology evidence="1">Multi-pass membrane protein</topology>
    </subcellularLocation>
    <subcellularLocation>
        <location evidence="11">Cell membrane</location>
        <topology evidence="11">Multi-pass membrane protein</topology>
    </subcellularLocation>
</comment>
<dbReference type="RefSeq" id="WP_123192142.1">
    <property type="nucleotide sequence ID" value="NZ_QICD01000010.1"/>
</dbReference>
<dbReference type="GO" id="GO:0015385">
    <property type="term" value="F:sodium:proton antiporter activity"/>
    <property type="evidence" value="ECO:0007669"/>
    <property type="project" value="UniProtKB-UniRule"/>
</dbReference>
<feature type="transmembrane region" description="Helical" evidence="11">
    <location>
        <begin position="76"/>
        <end position="97"/>
    </location>
</feature>
<keyword evidence="8 11" id="KW-0406">Ion transport</keyword>
<dbReference type="PANTHER" id="PTHR30341:SF0">
    <property type="entry name" value="NA(+)_H(+) ANTIPORTER NHAA"/>
    <property type="match status" value="1"/>
</dbReference>
<evidence type="ECO:0000256" key="2">
    <source>
        <dbReference type="ARBA" id="ARBA00022448"/>
    </source>
</evidence>
<comment type="caution">
    <text evidence="13">The sequence shown here is derived from an EMBL/GenBank/DDBJ whole genome shotgun (WGS) entry which is preliminary data.</text>
</comment>
<dbReference type="InterPro" id="IPR023171">
    <property type="entry name" value="Na/H_antiporter_dom_sf"/>
</dbReference>
<protein>
    <recommendedName>
        <fullName evidence="11">Na(+)/H(+) antiporter NhaA</fullName>
    </recommendedName>
    <alternativeName>
        <fullName evidence="11">Sodium/proton antiporter NhaA</fullName>
    </alternativeName>
</protein>
<feature type="transmembrane region" description="Helical" evidence="11">
    <location>
        <begin position="37"/>
        <end position="56"/>
    </location>
</feature>
<evidence type="ECO:0000256" key="6">
    <source>
        <dbReference type="ARBA" id="ARBA00022989"/>
    </source>
</evidence>
<name>A0A3N0BA38_9ACTN</name>
<keyword evidence="7 11" id="KW-0915">Sodium</keyword>
<feature type="transmembrane region" description="Helical" evidence="11">
    <location>
        <begin position="231"/>
        <end position="259"/>
    </location>
</feature>